<evidence type="ECO:0000313" key="6">
    <source>
        <dbReference type="EMBL" id="CEM34168.1"/>
    </source>
</evidence>
<evidence type="ECO:0000256" key="3">
    <source>
        <dbReference type="SAM" id="SignalP"/>
    </source>
</evidence>
<keyword evidence="2" id="KW-0186">Copper</keyword>
<accession>A0A0G4GTR9</accession>
<dbReference type="PROSITE" id="PS00497">
    <property type="entry name" value="TYROSINASE_1"/>
    <property type="match status" value="1"/>
</dbReference>
<dbReference type="GO" id="GO:0046872">
    <property type="term" value="F:metal ion binding"/>
    <property type="evidence" value="ECO:0007669"/>
    <property type="project" value="UniProtKB-KW"/>
</dbReference>
<dbReference type="GO" id="GO:0016491">
    <property type="term" value="F:oxidoreductase activity"/>
    <property type="evidence" value="ECO:0007669"/>
    <property type="project" value="InterPro"/>
</dbReference>
<dbReference type="EMBL" id="CDMZ01001546">
    <property type="protein sequence ID" value="CEM34168.1"/>
    <property type="molecule type" value="Genomic_DNA"/>
</dbReference>
<evidence type="ECO:0000259" key="5">
    <source>
        <dbReference type="PROSITE" id="PS00498"/>
    </source>
</evidence>
<dbReference type="VEuPathDB" id="CryptoDB:Cvel_5198"/>
<feature type="signal peptide" evidence="3">
    <location>
        <begin position="1"/>
        <end position="17"/>
    </location>
</feature>
<feature type="domain" description="Tyrosinase copper-binding" evidence="4">
    <location>
        <begin position="166"/>
        <end position="183"/>
    </location>
</feature>
<dbReference type="InterPro" id="IPR002227">
    <property type="entry name" value="Tyrosinase_Cu-bd"/>
</dbReference>
<evidence type="ECO:0000256" key="2">
    <source>
        <dbReference type="ARBA" id="ARBA00023008"/>
    </source>
</evidence>
<dbReference type="SUPFAM" id="SSF48056">
    <property type="entry name" value="Di-copper centre-containing domain"/>
    <property type="match status" value="2"/>
</dbReference>
<dbReference type="InterPro" id="IPR050316">
    <property type="entry name" value="Tyrosinase/Hemocyanin"/>
</dbReference>
<dbReference type="PROSITE" id="PS00498">
    <property type="entry name" value="TYROSINASE_2"/>
    <property type="match status" value="1"/>
</dbReference>
<feature type="chain" id="PRO_5005190981" description="Tyrosinase copper-binding domain-containing protein" evidence="3">
    <location>
        <begin position="18"/>
        <end position="601"/>
    </location>
</feature>
<keyword evidence="3" id="KW-0732">Signal</keyword>
<dbReference type="PRINTS" id="PR00092">
    <property type="entry name" value="TYROSINASE"/>
</dbReference>
<evidence type="ECO:0000256" key="1">
    <source>
        <dbReference type="ARBA" id="ARBA00022723"/>
    </source>
</evidence>
<reference evidence="6" key="1">
    <citation type="submission" date="2014-11" db="EMBL/GenBank/DDBJ databases">
        <authorList>
            <person name="Otto D Thomas"/>
            <person name="Naeem Raeece"/>
        </authorList>
    </citation>
    <scope>NUCLEOTIDE SEQUENCE</scope>
</reference>
<dbReference type="PANTHER" id="PTHR11474:SF126">
    <property type="entry name" value="TYROSINASE-LIKE PROTEIN TYR-1-RELATED"/>
    <property type="match status" value="1"/>
</dbReference>
<feature type="domain" description="Tyrosinase copper-binding" evidence="5">
    <location>
        <begin position="436"/>
        <end position="447"/>
    </location>
</feature>
<protein>
    <recommendedName>
        <fullName evidence="4 5">Tyrosinase copper-binding domain-containing protein</fullName>
    </recommendedName>
</protein>
<dbReference type="InterPro" id="IPR008922">
    <property type="entry name" value="Di-copper_centre_dom_sf"/>
</dbReference>
<organism evidence="6">
    <name type="scientific">Chromera velia CCMP2878</name>
    <dbReference type="NCBI Taxonomy" id="1169474"/>
    <lineage>
        <taxon>Eukaryota</taxon>
        <taxon>Sar</taxon>
        <taxon>Alveolata</taxon>
        <taxon>Colpodellida</taxon>
        <taxon>Chromeraceae</taxon>
        <taxon>Chromera</taxon>
    </lineage>
</organism>
<dbReference type="PhylomeDB" id="A0A0G4GTR9"/>
<evidence type="ECO:0000259" key="4">
    <source>
        <dbReference type="PROSITE" id="PS00497"/>
    </source>
</evidence>
<keyword evidence="1" id="KW-0479">Metal-binding</keyword>
<dbReference type="Gene3D" id="1.10.1280.10">
    <property type="entry name" value="Di-copper center containing domain from catechol oxidase"/>
    <property type="match status" value="2"/>
</dbReference>
<dbReference type="AlphaFoldDB" id="A0A0G4GTR9"/>
<gene>
    <name evidence="6" type="ORF">Cvel_5198</name>
</gene>
<proteinExistence type="predicted"/>
<dbReference type="Pfam" id="PF00264">
    <property type="entry name" value="Tyrosinase"/>
    <property type="match status" value="2"/>
</dbReference>
<dbReference type="PANTHER" id="PTHR11474">
    <property type="entry name" value="TYROSINASE FAMILY MEMBER"/>
    <property type="match status" value="1"/>
</dbReference>
<name>A0A0G4GTR9_9ALVE</name>
<sequence>MRSLLLLLAVLPAISVAGDDESAGKNKTMLLNDLIDKRREFKLPKTEGVIGAIGALYEKFDFAVAGLNSAVGTGVAVKDAPKEVTGNAVAGSFRKKGNGIRPSIVRKNYKDLTQQEWDDFIAAVKIMKTTSETEGQAIYGENFQNYDTLVIKHGVGVLDSVCNRQHYGPAFPWFHRMFVTLFERSILSIIAVEGGTLQGIPYWDAQKDVALYGLYSKSPLFTDQFLGGGGVAPDFAVTDGPFAGEANWSVTAPDDAPLRNPYGLLRSPFNPNPTLGLTRRFENYCGLPYPELTIYSAEACINLKEGGVAGITACMDPAVHGNAHLQVGGTWGNEKTPECFKLFQPVFTVKYQGEGSQVSYFLVPGPVTEQWSRGCLDCPEDCTGLPLEECFCEYKDRDDPKAAFECVDGQPLAQSFPKWAAGAVGDFGDIAFSPNDPLFFLHHANVDRVFTTWQVNNQKIASEFYEHPEVYWFNDKLLQCPGHGIDDIVNEPSPFLSPYGNVPPGEPVTIRQIIEATIPGWSLEYDYDKLLDGVSAKLELQREEYTKQESGPIEGSVFNGPDGLDLVFQNSIPNAGGDDYKLKPLDGLSFNLDGLKNMFKD</sequence>